<dbReference type="Proteomes" id="UP000236161">
    <property type="component" value="Unassembled WGS sequence"/>
</dbReference>
<dbReference type="InterPro" id="IPR016140">
    <property type="entry name" value="Bifunc_inhib/LTP/seed_store"/>
</dbReference>
<evidence type="ECO:0000256" key="2">
    <source>
        <dbReference type="ARBA" id="ARBA00009748"/>
    </source>
</evidence>
<dbReference type="GO" id="GO:0098552">
    <property type="term" value="C:side of membrane"/>
    <property type="evidence" value="ECO:0007669"/>
    <property type="project" value="UniProtKB-KW"/>
</dbReference>
<dbReference type="CDD" id="cd00010">
    <property type="entry name" value="AAI_LTSS"/>
    <property type="match status" value="1"/>
</dbReference>
<feature type="signal peptide" evidence="9">
    <location>
        <begin position="1"/>
        <end position="25"/>
    </location>
</feature>
<comment type="similarity">
    <text evidence="2">Belongs to the plant LTP family.</text>
</comment>
<evidence type="ECO:0000256" key="1">
    <source>
        <dbReference type="ARBA" id="ARBA00004609"/>
    </source>
</evidence>
<evidence type="ECO:0000256" key="4">
    <source>
        <dbReference type="ARBA" id="ARBA00022729"/>
    </source>
</evidence>
<keyword evidence="7" id="KW-0449">Lipoprotein</keyword>
<dbReference type="SUPFAM" id="SSF47699">
    <property type="entry name" value="Bifunctional inhibitor/lipid-transfer protein/seed storage 2S albumin"/>
    <property type="match status" value="1"/>
</dbReference>
<keyword evidence="3" id="KW-0336">GPI-anchor</keyword>
<gene>
    <name evidence="11" type="ORF">AXF42_Ash012988</name>
</gene>
<protein>
    <submittedName>
        <fullName evidence="11">Putative GPI-anchored protein</fullName>
    </submittedName>
</protein>
<dbReference type="InterPro" id="IPR000528">
    <property type="entry name" value="Plant_nsLTP"/>
</dbReference>
<reference evidence="11 12" key="1">
    <citation type="journal article" date="2017" name="Nature">
        <title>The Apostasia genome and the evolution of orchids.</title>
        <authorList>
            <person name="Zhang G.Q."/>
            <person name="Liu K.W."/>
            <person name="Li Z."/>
            <person name="Lohaus R."/>
            <person name="Hsiao Y.Y."/>
            <person name="Niu S.C."/>
            <person name="Wang J.Y."/>
            <person name="Lin Y.C."/>
            <person name="Xu Q."/>
            <person name="Chen L.J."/>
            <person name="Yoshida K."/>
            <person name="Fujiwara S."/>
            <person name="Wang Z.W."/>
            <person name="Zhang Y.Q."/>
            <person name="Mitsuda N."/>
            <person name="Wang M."/>
            <person name="Liu G.H."/>
            <person name="Pecoraro L."/>
            <person name="Huang H.X."/>
            <person name="Xiao X.J."/>
            <person name="Lin M."/>
            <person name="Wu X.Y."/>
            <person name="Wu W.L."/>
            <person name="Chen Y.Y."/>
            <person name="Chang S.B."/>
            <person name="Sakamoto S."/>
            <person name="Ohme-Takagi M."/>
            <person name="Yagi M."/>
            <person name="Zeng S.J."/>
            <person name="Shen C.Y."/>
            <person name="Yeh C.M."/>
            <person name="Luo Y.B."/>
            <person name="Tsai W.C."/>
            <person name="Van de Peer Y."/>
            <person name="Liu Z.J."/>
        </authorList>
    </citation>
    <scope>NUCLEOTIDE SEQUENCE [LARGE SCALE GENOMIC DNA]</scope>
    <source>
        <strain evidence="12">cv. Shenzhen</strain>
        <tissue evidence="11">Stem</tissue>
    </source>
</reference>
<keyword evidence="4 9" id="KW-0732">Signal</keyword>
<accession>A0A2I0ART5</accession>
<dbReference type="STRING" id="1088818.A0A2I0ART5"/>
<evidence type="ECO:0000256" key="3">
    <source>
        <dbReference type="ARBA" id="ARBA00022622"/>
    </source>
</evidence>
<evidence type="ECO:0000313" key="11">
    <source>
        <dbReference type="EMBL" id="PKA58265.1"/>
    </source>
</evidence>
<sequence>MASPAAAAAMAVAVALLMAAPAARSDLAKDKQECANQLVGLATCLVYVQGSAAAPTPDCCSGLKEVLAKSPKCLCLLIRDRNDPDLGIAINLTRALSLPDSCHAAANISRCPELLNLPANSPEAQVFKNFTEAGEPAEGSSAKGGGGSGASSTGTSSTGTRRCVHQLTGDRRWLGPESSILVGLLLVLLALLAA</sequence>
<dbReference type="Pfam" id="PF14368">
    <property type="entry name" value="LTP_2"/>
    <property type="match status" value="1"/>
</dbReference>
<feature type="region of interest" description="Disordered" evidence="8">
    <location>
        <begin position="134"/>
        <end position="161"/>
    </location>
</feature>
<dbReference type="GO" id="GO:0005886">
    <property type="term" value="C:plasma membrane"/>
    <property type="evidence" value="ECO:0007669"/>
    <property type="project" value="UniProtKB-SubCell"/>
</dbReference>
<proteinExistence type="inferred from homology"/>
<dbReference type="InterPro" id="IPR043325">
    <property type="entry name" value="LTSS"/>
</dbReference>
<comment type="subcellular location">
    <subcellularLocation>
        <location evidence="1">Cell membrane</location>
        <topology evidence="1">Lipid-anchor</topology>
        <topology evidence="1">GPI-anchor</topology>
    </subcellularLocation>
</comment>
<feature type="chain" id="PRO_5014154109" evidence="9">
    <location>
        <begin position="26"/>
        <end position="194"/>
    </location>
</feature>
<evidence type="ECO:0000256" key="9">
    <source>
        <dbReference type="SAM" id="SignalP"/>
    </source>
</evidence>
<dbReference type="GO" id="GO:0006869">
    <property type="term" value="P:lipid transport"/>
    <property type="evidence" value="ECO:0007669"/>
    <property type="project" value="InterPro"/>
</dbReference>
<dbReference type="AlphaFoldDB" id="A0A2I0ART5"/>
<keyword evidence="12" id="KW-1185">Reference proteome</keyword>
<evidence type="ECO:0000313" key="12">
    <source>
        <dbReference type="Proteomes" id="UP000236161"/>
    </source>
</evidence>
<dbReference type="GO" id="GO:0008289">
    <property type="term" value="F:lipid binding"/>
    <property type="evidence" value="ECO:0007669"/>
    <property type="project" value="InterPro"/>
</dbReference>
<dbReference type="FunFam" id="1.10.110.10:FF:000001">
    <property type="entry name" value="Bifunctional inhibitor/lipid-transfer protein/seed storage 2S albumin superfamily protein"/>
    <property type="match status" value="1"/>
</dbReference>
<feature type="domain" description="Bifunctional inhibitor/plant lipid transfer protein/seed storage helical" evidence="10">
    <location>
        <begin position="34"/>
        <end position="111"/>
    </location>
</feature>
<keyword evidence="3" id="KW-0472">Membrane</keyword>
<dbReference type="SMART" id="SM00499">
    <property type="entry name" value="AAI"/>
    <property type="match status" value="1"/>
</dbReference>
<keyword evidence="5" id="KW-1015">Disulfide bond</keyword>
<evidence type="ECO:0000256" key="7">
    <source>
        <dbReference type="ARBA" id="ARBA00023288"/>
    </source>
</evidence>
<dbReference type="OrthoDB" id="1938537at2759"/>
<keyword evidence="6" id="KW-0325">Glycoprotein</keyword>
<organism evidence="11 12">
    <name type="scientific">Apostasia shenzhenica</name>
    <dbReference type="NCBI Taxonomy" id="1088818"/>
    <lineage>
        <taxon>Eukaryota</taxon>
        <taxon>Viridiplantae</taxon>
        <taxon>Streptophyta</taxon>
        <taxon>Embryophyta</taxon>
        <taxon>Tracheophyta</taxon>
        <taxon>Spermatophyta</taxon>
        <taxon>Magnoliopsida</taxon>
        <taxon>Liliopsida</taxon>
        <taxon>Asparagales</taxon>
        <taxon>Orchidaceae</taxon>
        <taxon>Apostasioideae</taxon>
        <taxon>Apostasia</taxon>
    </lineage>
</organism>
<evidence type="ECO:0000259" key="10">
    <source>
        <dbReference type="SMART" id="SM00499"/>
    </source>
</evidence>
<dbReference type="InterPro" id="IPR036312">
    <property type="entry name" value="Bifun_inhib/LTP/seed_sf"/>
</dbReference>
<dbReference type="PRINTS" id="PR00382">
    <property type="entry name" value="LIPIDTRNSFER"/>
</dbReference>
<name>A0A2I0ART5_9ASPA</name>
<dbReference type="PANTHER" id="PTHR33044">
    <property type="entry name" value="BIFUNCTIONAL INHIBITOR/LIPID-TRANSFER PROTEIN/SEED STORAGE 2S ALBUMIN SUPERFAMILY PROTEIN-RELATED"/>
    <property type="match status" value="1"/>
</dbReference>
<evidence type="ECO:0000256" key="6">
    <source>
        <dbReference type="ARBA" id="ARBA00023180"/>
    </source>
</evidence>
<dbReference type="Gene3D" id="1.10.110.10">
    <property type="entry name" value="Plant lipid-transfer and hydrophobic proteins"/>
    <property type="match status" value="1"/>
</dbReference>
<dbReference type="EMBL" id="KZ451955">
    <property type="protein sequence ID" value="PKA58265.1"/>
    <property type="molecule type" value="Genomic_DNA"/>
</dbReference>
<evidence type="ECO:0000256" key="8">
    <source>
        <dbReference type="SAM" id="MobiDB-lite"/>
    </source>
</evidence>
<evidence type="ECO:0000256" key="5">
    <source>
        <dbReference type="ARBA" id="ARBA00023157"/>
    </source>
</evidence>
<feature type="compositionally biased region" description="Low complexity" evidence="8">
    <location>
        <begin position="150"/>
        <end position="160"/>
    </location>
</feature>